<sequence length="86" mass="9593">MYRELSGGSEGIGNLLQQADAIETIQMKGRNMSKGRGECLGRDTYTGVSPALMLSQEGCQCQFIGFSPLTKHWKGLHFENRDMRSH</sequence>
<evidence type="ECO:0000313" key="1">
    <source>
        <dbReference type="EMBL" id="GIY65476.1"/>
    </source>
</evidence>
<accession>A0AAV4V6A1</accession>
<dbReference type="Proteomes" id="UP001054945">
    <property type="component" value="Unassembled WGS sequence"/>
</dbReference>
<gene>
    <name evidence="1" type="ORF">CEXT_687311</name>
</gene>
<protein>
    <submittedName>
        <fullName evidence="1">Uncharacterized protein</fullName>
    </submittedName>
</protein>
<keyword evidence="2" id="KW-1185">Reference proteome</keyword>
<comment type="caution">
    <text evidence="1">The sequence shown here is derived from an EMBL/GenBank/DDBJ whole genome shotgun (WGS) entry which is preliminary data.</text>
</comment>
<dbReference type="EMBL" id="BPLR01013995">
    <property type="protein sequence ID" value="GIY65476.1"/>
    <property type="molecule type" value="Genomic_DNA"/>
</dbReference>
<dbReference type="AlphaFoldDB" id="A0AAV4V6A1"/>
<evidence type="ECO:0000313" key="2">
    <source>
        <dbReference type="Proteomes" id="UP001054945"/>
    </source>
</evidence>
<proteinExistence type="predicted"/>
<reference evidence="1 2" key="1">
    <citation type="submission" date="2021-06" db="EMBL/GenBank/DDBJ databases">
        <title>Caerostris extrusa draft genome.</title>
        <authorList>
            <person name="Kono N."/>
            <person name="Arakawa K."/>
        </authorList>
    </citation>
    <scope>NUCLEOTIDE SEQUENCE [LARGE SCALE GENOMIC DNA]</scope>
</reference>
<name>A0AAV4V6A1_CAEEX</name>
<organism evidence="1 2">
    <name type="scientific">Caerostris extrusa</name>
    <name type="common">Bark spider</name>
    <name type="synonym">Caerostris bankana</name>
    <dbReference type="NCBI Taxonomy" id="172846"/>
    <lineage>
        <taxon>Eukaryota</taxon>
        <taxon>Metazoa</taxon>
        <taxon>Ecdysozoa</taxon>
        <taxon>Arthropoda</taxon>
        <taxon>Chelicerata</taxon>
        <taxon>Arachnida</taxon>
        <taxon>Araneae</taxon>
        <taxon>Araneomorphae</taxon>
        <taxon>Entelegynae</taxon>
        <taxon>Araneoidea</taxon>
        <taxon>Araneidae</taxon>
        <taxon>Caerostris</taxon>
    </lineage>
</organism>